<sequence>MKVFFSQLAFVFVINEEIFEFLLDDFQLCFTGSQLPMKPSEQFTKQIPIRNLSQNIQTRSMLYLDASSSRSCNLRSLLLLETI</sequence>
<reference evidence="2" key="1">
    <citation type="journal article" date="2022" name="Mol. Ecol. Resour.">
        <title>The genomes of chicory, endive, great burdock and yacon provide insights into Asteraceae palaeo-polyploidization history and plant inulin production.</title>
        <authorList>
            <person name="Fan W."/>
            <person name="Wang S."/>
            <person name="Wang H."/>
            <person name="Wang A."/>
            <person name="Jiang F."/>
            <person name="Liu H."/>
            <person name="Zhao H."/>
            <person name="Xu D."/>
            <person name="Zhang Y."/>
        </authorList>
    </citation>
    <scope>NUCLEOTIDE SEQUENCE [LARGE SCALE GENOMIC DNA]</scope>
    <source>
        <strain evidence="2">cv. Yunnan</strain>
    </source>
</reference>
<dbReference type="EMBL" id="CM042027">
    <property type="protein sequence ID" value="KAI3801527.1"/>
    <property type="molecule type" value="Genomic_DNA"/>
</dbReference>
<keyword evidence="2" id="KW-1185">Reference proteome</keyword>
<comment type="caution">
    <text evidence="1">The sequence shown here is derived from an EMBL/GenBank/DDBJ whole genome shotgun (WGS) entry which is preliminary data.</text>
</comment>
<proteinExistence type="predicted"/>
<reference evidence="1 2" key="2">
    <citation type="journal article" date="2022" name="Mol. Ecol. Resour.">
        <title>The genomes of chicory, endive, great burdock and yacon provide insights into Asteraceae paleo-polyploidization history and plant inulin production.</title>
        <authorList>
            <person name="Fan W."/>
            <person name="Wang S."/>
            <person name="Wang H."/>
            <person name="Wang A."/>
            <person name="Jiang F."/>
            <person name="Liu H."/>
            <person name="Zhao H."/>
            <person name="Xu D."/>
            <person name="Zhang Y."/>
        </authorList>
    </citation>
    <scope>NUCLEOTIDE SEQUENCE [LARGE SCALE GENOMIC DNA]</scope>
    <source>
        <strain evidence="2">cv. Yunnan</strain>
        <tissue evidence="1">Leaves</tissue>
    </source>
</reference>
<dbReference type="Proteomes" id="UP001056120">
    <property type="component" value="Linkage Group LG10"/>
</dbReference>
<name>A0ACB9I154_9ASTR</name>
<organism evidence="1 2">
    <name type="scientific">Smallanthus sonchifolius</name>
    <dbReference type="NCBI Taxonomy" id="185202"/>
    <lineage>
        <taxon>Eukaryota</taxon>
        <taxon>Viridiplantae</taxon>
        <taxon>Streptophyta</taxon>
        <taxon>Embryophyta</taxon>
        <taxon>Tracheophyta</taxon>
        <taxon>Spermatophyta</taxon>
        <taxon>Magnoliopsida</taxon>
        <taxon>eudicotyledons</taxon>
        <taxon>Gunneridae</taxon>
        <taxon>Pentapetalae</taxon>
        <taxon>asterids</taxon>
        <taxon>campanulids</taxon>
        <taxon>Asterales</taxon>
        <taxon>Asteraceae</taxon>
        <taxon>Asteroideae</taxon>
        <taxon>Heliantheae alliance</taxon>
        <taxon>Millerieae</taxon>
        <taxon>Smallanthus</taxon>
    </lineage>
</organism>
<evidence type="ECO:0000313" key="1">
    <source>
        <dbReference type="EMBL" id="KAI3801527.1"/>
    </source>
</evidence>
<gene>
    <name evidence="1" type="ORF">L1987_29634</name>
</gene>
<accession>A0ACB9I154</accession>
<evidence type="ECO:0000313" key="2">
    <source>
        <dbReference type="Proteomes" id="UP001056120"/>
    </source>
</evidence>
<protein>
    <submittedName>
        <fullName evidence="1">Uncharacterized protein</fullName>
    </submittedName>
</protein>